<dbReference type="GO" id="GO:0006281">
    <property type="term" value="P:DNA repair"/>
    <property type="evidence" value="ECO:0007669"/>
    <property type="project" value="InterPro"/>
</dbReference>
<organism evidence="3 4">
    <name type="scientific">Candidatus Lachnoclostridium stercoravium</name>
    <dbReference type="NCBI Taxonomy" id="2838633"/>
    <lineage>
        <taxon>Bacteria</taxon>
        <taxon>Bacillati</taxon>
        <taxon>Bacillota</taxon>
        <taxon>Clostridia</taxon>
        <taxon>Lachnospirales</taxon>
        <taxon>Lachnospiraceae</taxon>
    </lineage>
</organism>
<dbReference type="InterPro" id="IPR014048">
    <property type="entry name" value="MethylDNA_cys_MeTrfase_DNA-bd"/>
</dbReference>
<dbReference type="AlphaFoldDB" id="A0A9D2HH87"/>
<accession>A0A9D2HH87</accession>
<proteinExistence type="predicted"/>
<evidence type="ECO:0000313" key="3">
    <source>
        <dbReference type="EMBL" id="HJA71535.1"/>
    </source>
</evidence>
<dbReference type="InterPro" id="IPR052520">
    <property type="entry name" value="ATL_DNA_repair"/>
</dbReference>
<gene>
    <name evidence="3" type="ORF">IAA07_08175</name>
</gene>
<protein>
    <submittedName>
        <fullName evidence="3">MGMT family protein</fullName>
    </submittedName>
</protein>
<dbReference type="PANTHER" id="PTHR42942">
    <property type="entry name" value="6-O-METHYLGUANINE DNA METHYLTRANSFERASE"/>
    <property type="match status" value="1"/>
</dbReference>
<dbReference type="GO" id="GO:0003824">
    <property type="term" value="F:catalytic activity"/>
    <property type="evidence" value="ECO:0007669"/>
    <property type="project" value="InterPro"/>
</dbReference>
<dbReference type="Pfam" id="PF01035">
    <property type="entry name" value="DNA_binding_1"/>
    <property type="match status" value="1"/>
</dbReference>
<evidence type="ECO:0000256" key="1">
    <source>
        <dbReference type="ARBA" id="ARBA00022763"/>
    </source>
</evidence>
<sequence length="121" mass="13661">MEDFYKRARLVCLSIPKGKVATYGQIALLCGKPRNARQVGHGLNRGKLGEVPAHRVVNARGILSGAASFETLDMQRLLLEKEGVEVKWTEEGWQVDMGKYGWKNTMEEAEKLERKFKELGI</sequence>
<name>A0A9D2HH87_9FIRM</name>
<dbReference type="EMBL" id="DWZA01000071">
    <property type="protein sequence ID" value="HJA71535.1"/>
    <property type="molecule type" value="Genomic_DNA"/>
</dbReference>
<comment type="caution">
    <text evidence="3">The sequence shown here is derived from an EMBL/GenBank/DDBJ whole genome shotgun (WGS) entry which is preliminary data.</text>
</comment>
<feature type="domain" description="Methylated-DNA-[protein]-cysteine S-methyltransferase DNA binding" evidence="2">
    <location>
        <begin position="3"/>
        <end position="84"/>
    </location>
</feature>
<dbReference type="SUPFAM" id="SSF46767">
    <property type="entry name" value="Methylated DNA-protein cysteine methyltransferase, C-terminal domain"/>
    <property type="match status" value="1"/>
</dbReference>
<reference evidence="3" key="1">
    <citation type="journal article" date="2021" name="PeerJ">
        <title>Extensive microbial diversity within the chicken gut microbiome revealed by metagenomics and culture.</title>
        <authorList>
            <person name="Gilroy R."/>
            <person name="Ravi A."/>
            <person name="Getino M."/>
            <person name="Pursley I."/>
            <person name="Horton D.L."/>
            <person name="Alikhan N.F."/>
            <person name="Baker D."/>
            <person name="Gharbi K."/>
            <person name="Hall N."/>
            <person name="Watson M."/>
            <person name="Adriaenssens E.M."/>
            <person name="Foster-Nyarko E."/>
            <person name="Jarju S."/>
            <person name="Secka A."/>
            <person name="Antonio M."/>
            <person name="Oren A."/>
            <person name="Chaudhuri R.R."/>
            <person name="La Ragione R."/>
            <person name="Hildebrand F."/>
            <person name="Pallen M.J."/>
        </authorList>
    </citation>
    <scope>NUCLEOTIDE SEQUENCE</scope>
    <source>
        <strain evidence="3">CHK178-16964</strain>
    </source>
</reference>
<keyword evidence="1" id="KW-0227">DNA damage</keyword>
<dbReference type="PANTHER" id="PTHR42942:SF1">
    <property type="entry name" value="ALKYLTRANSFERASE-LIKE PROTEIN 1"/>
    <property type="match status" value="1"/>
</dbReference>
<dbReference type="Proteomes" id="UP000823900">
    <property type="component" value="Unassembled WGS sequence"/>
</dbReference>
<dbReference type="CDD" id="cd06445">
    <property type="entry name" value="ATase"/>
    <property type="match status" value="1"/>
</dbReference>
<evidence type="ECO:0000259" key="2">
    <source>
        <dbReference type="Pfam" id="PF01035"/>
    </source>
</evidence>
<dbReference type="InterPro" id="IPR036388">
    <property type="entry name" value="WH-like_DNA-bd_sf"/>
</dbReference>
<dbReference type="Gene3D" id="1.10.10.10">
    <property type="entry name" value="Winged helix-like DNA-binding domain superfamily/Winged helix DNA-binding domain"/>
    <property type="match status" value="1"/>
</dbReference>
<reference evidence="3" key="2">
    <citation type="submission" date="2021-04" db="EMBL/GenBank/DDBJ databases">
        <authorList>
            <person name="Gilroy R."/>
        </authorList>
    </citation>
    <scope>NUCLEOTIDE SEQUENCE</scope>
    <source>
        <strain evidence="3">CHK178-16964</strain>
    </source>
</reference>
<dbReference type="InterPro" id="IPR036217">
    <property type="entry name" value="MethylDNA_cys_MeTrfase_DNAb"/>
</dbReference>
<evidence type="ECO:0000313" key="4">
    <source>
        <dbReference type="Proteomes" id="UP000823900"/>
    </source>
</evidence>